<proteinExistence type="predicted"/>
<dbReference type="GeneID" id="17302306"/>
<accession>L1JBY5</accession>
<organism evidence="3">
    <name type="scientific">Guillardia theta (strain CCMP2712)</name>
    <name type="common">Cryptophyte</name>
    <dbReference type="NCBI Taxonomy" id="905079"/>
    <lineage>
        <taxon>Eukaryota</taxon>
        <taxon>Cryptophyceae</taxon>
        <taxon>Pyrenomonadales</taxon>
        <taxon>Geminigeraceae</taxon>
        <taxon>Guillardia</taxon>
    </lineage>
</organism>
<keyword evidence="1" id="KW-0175">Coiled coil</keyword>
<dbReference type="EMBL" id="JH992998">
    <property type="protein sequence ID" value="EKX45610.1"/>
    <property type="molecule type" value="Genomic_DNA"/>
</dbReference>
<dbReference type="EnsemblProtists" id="EKX45610">
    <property type="protein sequence ID" value="EKX45610"/>
    <property type="gene ID" value="GUITHDRAFT_108485"/>
</dbReference>
<feature type="compositionally biased region" description="Gly residues" evidence="2">
    <location>
        <begin position="160"/>
        <end position="185"/>
    </location>
</feature>
<gene>
    <name evidence="3" type="ORF">GUITHDRAFT_108485</name>
</gene>
<evidence type="ECO:0000313" key="5">
    <source>
        <dbReference type="Proteomes" id="UP000011087"/>
    </source>
</evidence>
<reference evidence="4" key="3">
    <citation type="submission" date="2015-06" db="UniProtKB">
        <authorList>
            <consortium name="EnsemblProtists"/>
        </authorList>
    </citation>
    <scope>IDENTIFICATION</scope>
</reference>
<evidence type="ECO:0000313" key="4">
    <source>
        <dbReference type="EnsemblProtists" id="EKX45610"/>
    </source>
</evidence>
<dbReference type="HOGENOM" id="CLU_1328561_0_0_1"/>
<feature type="region of interest" description="Disordered" evidence="2">
    <location>
        <begin position="157"/>
        <end position="195"/>
    </location>
</feature>
<dbReference type="eggNOG" id="ENOG502SYB2">
    <property type="taxonomic scope" value="Eukaryota"/>
</dbReference>
<dbReference type="KEGG" id="gtt:GUITHDRAFT_108485"/>
<dbReference type="PaxDb" id="55529-EKX45610"/>
<dbReference type="AlphaFoldDB" id="L1JBY5"/>
<dbReference type="RefSeq" id="XP_005832590.1">
    <property type="nucleotide sequence ID" value="XM_005832533.1"/>
</dbReference>
<protein>
    <recommendedName>
        <fullName evidence="6">Syntaxin N-terminal domain-containing protein</fullName>
    </recommendedName>
</protein>
<evidence type="ECO:0008006" key="6">
    <source>
        <dbReference type="Google" id="ProtNLM"/>
    </source>
</evidence>
<evidence type="ECO:0000256" key="2">
    <source>
        <dbReference type="SAM" id="MobiDB-lite"/>
    </source>
</evidence>
<evidence type="ECO:0000313" key="3">
    <source>
        <dbReference type="EMBL" id="EKX45610.1"/>
    </source>
</evidence>
<feature type="coiled-coil region" evidence="1">
    <location>
        <begin position="91"/>
        <end position="118"/>
    </location>
</feature>
<evidence type="ECO:0000256" key="1">
    <source>
        <dbReference type="SAM" id="Coils"/>
    </source>
</evidence>
<reference evidence="5" key="2">
    <citation type="submission" date="2012-11" db="EMBL/GenBank/DDBJ databases">
        <authorList>
            <person name="Kuo A."/>
            <person name="Curtis B.A."/>
            <person name="Tanifuji G."/>
            <person name="Burki F."/>
            <person name="Gruber A."/>
            <person name="Irimia M."/>
            <person name="Maruyama S."/>
            <person name="Arias M.C."/>
            <person name="Ball S.G."/>
            <person name="Gile G.H."/>
            <person name="Hirakawa Y."/>
            <person name="Hopkins J.F."/>
            <person name="Rensing S.A."/>
            <person name="Schmutz J."/>
            <person name="Symeonidi A."/>
            <person name="Elias M."/>
            <person name="Eveleigh R.J."/>
            <person name="Herman E.K."/>
            <person name="Klute M.J."/>
            <person name="Nakayama T."/>
            <person name="Obornik M."/>
            <person name="Reyes-Prieto A."/>
            <person name="Armbrust E.V."/>
            <person name="Aves S.J."/>
            <person name="Beiko R.G."/>
            <person name="Coutinho P."/>
            <person name="Dacks J.B."/>
            <person name="Durnford D.G."/>
            <person name="Fast N.M."/>
            <person name="Green B.R."/>
            <person name="Grisdale C."/>
            <person name="Hempe F."/>
            <person name="Henrissat B."/>
            <person name="Hoppner M.P."/>
            <person name="Ishida K.-I."/>
            <person name="Kim E."/>
            <person name="Koreny L."/>
            <person name="Kroth P.G."/>
            <person name="Liu Y."/>
            <person name="Malik S.-B."/>
            <person name="Maier U.G."/>
            <person name="McRose D."/>
            <person name="Mock T."/>
            <person name="Neilson J.A."/>
            <person name="Onodera N.T."/>
            <person name="Poole A.M."/>
            <person name="Pritham E.J."/>
            <person name="Richards T.A."/>
            <person name="Rocap G."/>
            <person name="Roy S.W."/>
            <person name="Sarai C."/>
            <person name="Schaack S."/>
            <person name="Shirato S."/>
            <person name="Slamovits C.H."/>
            <person name="Spencer D.F."/>
            <person name="Suzuki S."/>
            <person name="Worden A.Z."/>
            <person name="Zauner S."/>
            <person name="Barry K."/>
            <person name="Bell C."/>
            <person name="Bharti A.K."/>
            <person name="Crow J.A."/>
            <person name="Grimwood J."/>
            <person name="Kramer R."/>
            <person name="Lindquist E."/>
            <person name="Lucas S."/>
            <person name="Salamov A."/>
            <person name="McFadden G.I."/>
            <person name="Lane C.E."/>
            <person name="Keeling P.J."/>
            <person name="Gray M.W."/>
            <person name="Grigoriev I.V."/>
            <person name="Archibald J.M."/>
        </authorList>
    </citation>
    <scope>NUCLEOTIDE SEQUENCE</scope>
    <source>
        <strain evidence="5">CCMP2712</strain>
    </source>
</reference>
<dbReference type="Proteomes" id="UP000011087">
    <property type="component" value="Unassembled WGS sequence"/>
</dbReference>
<name>L1JBY5_GUITC</name>
<reference evidence="3 5" key="1">
    <citation type="journal article" date="2012" name="Nature">
        <title>Algal genomes reveal evolutionary mosaicism and the fate of nucleomorphs.</title>
        <authorList>
            <consortium name="DOE Joint Genome Institute"/>
            <person name="Curtis B.A."/>
            <person name="Tanifuji G."/>
            <person name="Burki F."/>
            <person name="Gruber A."/>
            <person name="Irimia M."/>
            <person name="Maruyama S."/>
            <person name="Arias M.C."/>
            <person name="Ball S.G."/>
            <person name="Gile G.H."/>
            <person name="Hirakawa Y."/>
            <person name="Hopkins J.F."/>
            <person name="Kuo A."/>
            <person name="Rensing S.A."/>
            <person name="Schmutz J."/>
            <person name="Symeonidi A."/>
            <person name="Elias M."/>
            <person name="Eveleigh R.J."/>
            <person name="Herman E.K."/>
            <person name="Klute M.J."/>
            <person name="Nakayama T."/>
            <person name="Obornik M."/>
            <person name="Reyes-Prieto A."/>
            <person name="Armbrust E.V."/>
            <person name="Aves S.J."/>
            <person name="Beiko R.G."/>
            <person name="Coutinho P."/>
            <person name="Dacks J.B."/>
            <person name="Durnford D.G."/>
            <person name="Fast N.M."/>
            <person name="Green B.R."/>
            <person name="Grisdale C.J."/>
            <person name="Hempel F."/>
            <person name="Henrissat B."/>
            <person name="Hoppner M.P."/>
            <person name="Ishida K."/>
            <person name="Kim E."/>
            <person name="Koreny L."/>
            <person name="Kroth P.G."/>
            <person name="Liu Y."/>
            <person name="Malik S.B."/>
            <person name="Maier U.G."/>
            <person name="McRose D."/>
            <person name="Mock T."/>
            <person name="Neilson J.A."/>
            <person name="Onodera N.T."/>
            <person name="Poole A.M."/>
            <person name="Pritham E.J."/>
            <person name="Richards T.A."/>
            <person name="Rocap G."/>
            <person name="Roy S.W."/>
            <person name="Sarai C."/>
            <person name="Schaack S."/>
            <person name="Shirato S."/>
            <person name="Slamovits C.H."/>
            <person name="Spencer D.F."/>
            <person name="Suzuki S."/>
            <person name="Worden A.Z."/>
            <person name="Zauner S."/>
            <person name="Barry K."/>
            <person name="Bell C."/>
            <person name="Bharti A.K."/>
            <person name="Crow J.A."/>
            <person name="Grimwood J."/>
            <person name="Kramer R."/>
            <person name="Lindquist E."/>
            <person name="Lucas S."/>
            <person name="Salamov A."/>
            <person name="McFadden G.I."/>
            <person name="Lane C.E."/>
            <person name="Keeling P.J."/>
            <person name="Gray M.W."/>
            <person name="Grigoriev I.V."/>
            <person name="Archibald J.M."/>
        </authorList>
    </citation>
    <scope>NUCLEOTIDE SEQUENCE</scope>
    <source>
        <strain evidence="3 5">CCMP2712</strain>
    </source>
</reference>
<dbReference type="OrthoDB" id="244190at2759"/>
<sequence>MSRKGSYGRKENDLGALIDRLVVMAEELSPEQRSQQEPEEMDEFTRLKKLAARQVSEIRKMIGERDDLLEASGGSGGRQAVVLSSKIRELLRNVHETHKAMQNELSAEERQMAKEESLRAKGKASLLSRDDLDAHVQLVELTGKHIAECEALEKKRYQTPGGGGRSAFGPGGGGREGGGGRGGPAGRPDPTRRTFGEAQRFVQDMRC</sequence>
<keyword evidence="5" id="KW-1185">Reference proteome</keyword>